<dbReference type="PANTHER" id="PTHR47099:SF1">
    <property type="entry name" value="METHYLCOBAMIDE:COM METHYLTRANSFERASE MTBA"/>
    <property type="match status" value="1"/>
</dbReference>
<comment type="caution">
    <text evidence="2">The sequence shown here is derived from an EMBL/GenBank/DDBJ whole genome shotgun (WGS) entry which is preliminary data.</text>
</comment>
<dbReference type="Gene3D" id="3.20.20.210">
    <property type="match status" value="1"/>
</dbReference>
<dbReference type="InterPro" id="IPR038071">
    <property type="entry name" value="UROD/MetE-like_sf"/>
</dbReference>
<dbReference type="SUPFAM" id="SSF51726">
    <property type="entry name" value="UROD/MetE-like"/>
    <property type="match status" value="1"/>
</dbReference>
<accession>A0ABP3PHD8</accession>
<feature type="domain" description="Uroporphyrinogen decarboxylase (URO-D)" evidence="1">
    <location>
        <begin position="72"/>
        <end position="340"/>
    </location>
</feature>
<dbReference type="InterPro" id="IPR000257">
    <property type="entry name" value="Uroporphyrinogen_deCOase"/>
</dbReference>
<evidence type="ECO:0000313" key="2">
    <source>
        <dbReference type="EMBL" id="GAA0564656.1"/>
    </source>
</evidence>
<organism evidence="2 3">
    <name type="scientific">Rhizomicrobium electricum</name>
    <dbReference type="NCBI Taxonomy" id="480070"/>
    <lineage>
        <taxon>Bacteria</taxon>
        <taxon>Pseudomonadati</taxon>
        <taxon>Pseudomonadota</taxon>
        <taxon>Alphaproteobacteria</taxon>
        <taxon>Micropepsales</taxon>
        <taxon>Micropepsaceae</taxon>
        <taxon>Rhizomicrobium</taxon>
    </lineage>
</organism>
<sequence length="341" mass="38566">MHDRHWAELKAAIAGKTGATMPVGFIIDCPWLPNWYGVNLIDYFQSDDVWFEANKKAIETFPDIMFLPGFWSEFGMCTEPSAFGVKCQFPENEFPFAQKCIQSEDDVDNLEVPNVETDGLLPFMLNRLTRNRSRIEKMGHKIRFSVSRGPLNIASFLMGTTEFLMMLGTDPERTHRLLKLIKEYLIAWHVRQREAIDTIDGMLVLDDIVGFISEADYLEFAHPYLKELFDQPVSVKMFHNDADFRQSVKHYPDLGVNLYNPGIHMTMGQIHEATGHRMTILGNIPPRDVLAAGTPDDVRAAVKTMLAEAKDHSRILASCGGGMPPGVTTENIRAFLEAVRS</sequence>
<dbReference type="RefSeq" id="WP_166933750.1">
    <property type="nucleotide sequence ID" value="NZ_BAAADD010000003.1"/>
</dbReference>
<dbReference type="EMBL" id="BAAADD010000003">
    <property type="protein sequence ID" value="GAA0564656.1"/>
    <property type="molecule type" value="Genomic_DNA"/>
</dbReference>
<dbReference type="Pfam" id="PF01208">
    <property type="entry name" value="URO-D"/>
    <property type="match status" value="1"/>
</dbReference>
<evidence type="ECO:0000313" key="3">
    <source>
        <dbReference type="Proteomes" id="UP001499951"/>
    </source>
</evidence>
<reference evidence="3" key="1">
    <citation type="journal article" date="2019" name="Int. J. Syst. Evol. Microbiol.">
        <title>The Global Catalogue of Microorganisms (GCM) 10K type strain sequencing project: providing services to taxonomists for standard genome sequencing and annotation.</title>
        <authorList>
            <consortium name="The Broad Institute Genomics Platform"/>
            <consortium name="The Broad Institute Genome Sequencing Center for Infectious Disease"/>
            <person name="Wu L."/>
            <person name="Ma J."/>
        </authorList>
    </citation>
    <scope>NUCLEOTIDE SEQUENCE [LARGE SCALE GENOMIC DNA]</scope>
    <source>
        <strain evidence="3">JCM 15089</strain>
    </source>
</reference>
<keyword evidence="3" id="KW-1185">Reference proteome</keyword>
<protein>
    <submittedName>
        <fullName evidence="2">Uroporphyrinogen decarboxylase family protein</fullName>
    </submittedName>
</protein>
<gene>
    <name evidence="2" type="ORF">GCM10008942_11270</name>
</gene>
<dbReference type="InterPro" id="IPR052024">
    <property type="entry name" value="Methanogen_methyltrans"/>
</dbReference>
<dbReference type="Proteomes" id="UP001499951">
    <property type="component" value="Unassembled WGS sequence"/>
</dbReference>
<proteinExistence type="predicted"/>
<name>A0ABP3PHD8_9PROT</name>
<evidence type="ECO:0000259" key="1">
    <source>
        <dbReference type="Pfam" id="PF01208"/>
    </source>
</evidence>
<dbReference type="PANTHER" id="PTHR47099">
    <property type="entry name" value="METHYLCOBAMIDE:COM METHYLTRANSFERASE MTBA"/>
    <property type="match status" value="1"/>
</dbReference>